<proteinExistence type="predicted"/>
<comment type="caution">
    <text evidence="1">The sequence shown here is derived from an EMBL/GenBank/DDBJ whole genome shotgun (WGS) entry which is preliminary data.</text>
</comment>
<dbReference type="InterPro" id="IPR011067">
    <property type="entry name" value="Plasmid_toxin/cell-grow_inhib"/>
</dbReference>
<dbReference type="EMBL" id="QSKF01000007">
    <property type="protein sequence ID" value="RHE39496.1"/>
    <property type="molecule type" value="Genomic_DNA"/>
</dbReference>
<dbReference type="SUPFAM" id="SSF50118">
    <property type="entry name" value="Cell growth inhibitor/plasmid maintenance toxic component"/>
    <property type="match status" value="1"/>
</dbReference>
<dbReference type="AlphaFoldDB" id="A0A414EKI9"/>
<dbReference type="Gene3D" id="2.30.30.110">
    <property type="match status" value="1"/>
</dbReference>
<evidence type="ECO:0000313" key="1">
    <source>
        <dbReference type="EMBL" id="RHE39496.1"/>
    </source>
</evidence>
<protein>
    <submittedName>
        <fullName evidence="1">Uncharacterized protein</fullName>
    </submittedName>
</protein>
<organism evidence="1 2">
    <name type="scientific">Blautia obeum</name>
    <dbReference type="NCBI Taxonomy" id="40520"/>
    <lineage>
        <taxon>Bacteria</taxon>
        <taxon>Bacillati</taxon>
        <taxon>Bacillota</taxon>
        <taxon>Clostridia</taxon>
        <taxon>Lachnospirales</taxon>
        <taxon>Lachnospiraceae</taxon>
        <taxon>Blautia</taxon>
    </lineage>
</organism>
<gene>
    <name evidence="1" type="ORF">DW740_09630</name>
</gene>
<accession>A0A414EKI9</accession>
<dbReference type="Proteomes" id="UP000283745">
    <property type="component" value="Unassembled WGS sequence"/>
</dbReference>
<sequence>MSKYLKAQNKTNEIIIANSFTSNELDRFSASDFRWADNRTKQFRHRQVKKGEIYQFEFGKNYKPEMSYEHRGLVIGVKQKLLYVLPIFSYDPAKHPDVYHPTDNPASKSDMFLLKSSEFSFINHDSVLKLNDIRTVSINRILYQQNGMISPGSDTYKQIEQLVLQKYFPSFYYDYNQLQQKTVSQEEQLRKKNTVLNEVTSENGELKKQIAALQKQLKKTMIINNI</sequence>
<evidence type="ECO:0000313" key="2">
    <source>
        <dbReference type="Proteomes" id="UP000283745"/>
    </source>
</evidence>
<reference evidence="1 2" key="1">
    <citation type="submission" date="2018-08" db="EMBL/GenBank/DDBJ databases">
        <title>A genome reference for cultivated species of the human gut microbiota.</title>
        <authorList>
            <person name="Zou Y."/>
            <person name="Xue W."/>
            <person name="Luo G."/>
        </authorList>
    </citation>
    <scope>NUCLEOTIDE SEQUENCE [LARGE SCALE GENOMIC DNA]</scope>
    <source>
        <strain evidence="1 2">AM28-23</strain>
    </source>
</reference>
<name>A0A414EKI9_9FIRM</name>
<dbReference type="RefSeq" id="WP_118039890.1">
    <property type="nucleotide sequence ID" value="NZ_CABJFK010000007.1"/>
</dbReference>